<keyword evidence="1" id="KW-0732">Signal</keyword>
<dbReference type="EMBL" id="GBHO01029485">
    <property type="protein sequence ID" value="JAG14119.1"/>
    <property type="molecule type" value="Transcribed_RNA"/>
</dbReference>
<reference evidence="4" key="2">
    <citation type="submission" date="2014-07" db="EMBL/GenBank/DDBJ databases">
        <authorList>
            <person name="Hull J."/>
        </authorList>
    </citation>
    <scope>NUCLEOTIDE SEQUENCE</scope>
</reference>
<dbReference type="PROSITE" id="PS51034">
    <property type="entry name" value="ZP_2"/>
    <property type="match status" value="1"/>
</dbReference>
<evidence type="ECO:0000256" key="1">
    <source>
        <dbReference type="SAM" id="SignalP"/>
    </source>
</evidence>
<feature type="domain" description="ZP" evidence="2">
    <location>
        <begin position="39"/>
        <end position="285"/>
    </location>
</feature>
<dbReference type="GO" id="GO:0009653">
    <property type="term" value="P:anatomical structure morphogenesis"/>
    <property type="evidence" value="ECO:0007669"/>
    <property type="project" value="TreeGrafter"/>
</dbReference>
<dbReference type="PANTHER" id="PTHR47327">
    <property type="entry name" value="FI18240P1-RELATED"/>
    <property type="match status" value="1"/>
</dbReference>
<accession>A0A0A9X8F6</accession>
<dbReference type="InterPro" id="IPR052774">
    <property type="entry name" value="Celegans_DevNeuronal_Protein"/>
</dbReference>
<dbReference type="PANTHER" id="PTHR47327:SF7">
    <property type="entry name" value="GH08941P"/>
    <property type="match status" value="1"/>
</dbReference>
<gene>
    <name evidence="3" type="ORF">CM83_84854</name>
    <name evidence="4" type="ORF">CM83_84856</name>
    <name evidence="6" type="ORF">g.43580</name>
    <name evidence="5" type="ORF">g.43582</name>
</gene>
<keyword evidence="4" id="KW-0489">Methyltransferase</keyword>
<reference evidence="5" key="3">
    <citation type="journal article" date="2016" name="Gigascience">
        <title>De novo construction of an expanded transcriptome assembly for the western tarnished plant bug, Lygus hesperus.</title>
        <authorList>
            <person name="Tassone E.E."/>
            <person name="Geib S.M."/>
            <person name="Hall B."/>
            <person name="Fabrick J.A."/>
            <person name="Brent C.S."/>
            <person name="Hull J.J."/>
        </authorList>
    </citation>
    <scope>NUCLEOTIDE SEQUENCE</scope>
</reference>
<evidence type="ECO:0000259" key="2">
    <source>
        <dbReference type="PROSITE" id="PS51034"/>
    </source>
</evidence>
<dbReference type="EMBL" id="GBHO01027683">
    <property type="protein sequence ID" value="JAG15921.1"/>
    <property type="molecule type" value="Transcribed_RNA"/>
</dbReference>
<dbReference type="SMART" id="SM00241">
    <property type="entry name" value="ZP"/>
    <property type="match status" value="1"/>
</dbReference>
<dbReference type="InterPro" id="IPR001507">
    <property type="entry name" value="ZP_dom"/>
</dbReference>
<proteinExistence type="predicted"/>
<protein>
    <submittedName>
        <fullName evidence="4">Phthiotriol/phenolphthiotriol dimycocerosates methyltransferase</fullName>
    </submittedName>
</protein>
<feature type="chain" id="PRO_5007389335" evidence="1">
    <location>
        <begin position="33"/>
        <end position="397"/>
    </location>
</feature>
<evidence type="ECO:0000313" key="3">
    <source>
        <dbReference type="EMBL" id="JAG14119.1"/>
    </source>
</evidence>
<evidence type="ECO:0000313" key="5">
    <source>
        <dbReference type="EMBL" id="JAQ01116.1"/>
    </source>
</evidence>
<evidence type="ECO:0000313" key="4">
    <source>
        <dbReference type="EMBL" id="JAG15921.1"/>
    </source>
</evidence>
<reference evidence="4" key="1">
    <citation type="journal article" date="2014" name="PLoS ONE">
        <title>Transcriptome-Based Identification of ABC Transporters in the Western Tarnished Plant Bug Lygus hesperus.</title>
        <authorList>
            <person name="Hull J.J."/>
            <person name="Chaney K."/>
            <person name="Geib S.M."/>
            <person name="Fabrick J.A."/>
            <person name="Brent C.S."/>
            <person name="Walsh D."/>
            <person name="Lavine L.C."/>
        </authorList>
    </citation>
    <scope>NUCLEOTIDE SEQUENCE</scope>
</reference>
<keyword evidence="4" id="KW-0808">Transferase</keyword>
<evidence type="ECO:0000313" key="6">
    <source>
        <dbReference type="EMBL" id="JAQ11937.1"/>
    </source>
</evidence>
<dbReference type="AlphaFoldDB" id="A0A0A9X8F6"/>
<sequence length="397" mass="44597">MVWLSDVQVPNNMRRHIAHIWILSALFSSTIAKVQHKVKCYEDSMVAELRRTDDVSAIYLEGLKYFPDPSCKPVLVEHKAVFKLSLEDVFRCGVTRIVNKATDVKTFYHRIVIEKDNEGKELIQIKCTQSGNHTLVKRNVLPAGFQEPIELDITQTVTKEAPQPKLQVGVRQAGELVSGELNVNPGTPLQMEIFLDKESAPIYGLLVSYMEVSDTKKQEETIIFNGCSVDPYLFENFNTVDGDFLAAKFRAFKFPDSTYVQFKGTVNVCLDKCRGVECSNGQVGFGRKRRAIPMMPPDPNKVFEVSISSYIKVDYKGDRDSILEKVKLDLGSQPVQLLDNNGTSVREVQEDRSERLDGEAIREELLYTVVESANHSISLLPSAVVVAVLCVTVWLTS</sequence>
<name>A0A0A9X8F6_LYGHE</name>
<dbReference type="GO" id="GO:0032259">
    <property type="term" value="P:methylation"/>
    <property type="evidence" value="ECO:0007669"/>
    <property type="project" value="UniProtKB-KW"/>
</dbReference>
<dbReference type="GO" id="GO:0008168">
    <property type="term" value="F:methyltransferase activity"/>
    <property type="evidence" value="ECO:0007669"/>
    <property type="project" value="UniProtKB-KW"/>
</dbReference>
<feature type="signal peptide" evidence="1">
    <location>
        <begin position="1"/>
        <end position="32"/>
    </location>
</feature>
<dbReference type="EMBL" id="GDHC01006692">
    <property type="protein sequence ID" value="JAQ11937.1"/>
    <property type="molecule type" value="Transcribed_RNA"/>
</dbReference>
<dbReference type="EMBL" id="GDHC01017513">
    <property type="protein sequence ID" value="JAQ01116.1"/>
    <property type="molecule type" value="Transcribed_RNA"/>
</dbReference>
<organism evidence="4">
    <name type="scientific">Lygus hesperus</name>
    <name type="common">Western plant bug</name>
    <dbReference type="NCBI Taxonomy" id="30085"/>
    <lineage>
        <taxon>Eukaryota</taxon>
        <taxon>Metazoa</taxon>
        <taxon>Ecdysozoa</taxon>
        <taxon>Arthropoda</taxon>
        <taxon>Hexapoda</taxon>
        <taxon>Insecta</taxon>
        <taxon>Pterygota</taxon>
        <taxon>Neoptera</taxon>
        <taxon>Paraneoptera</taxon>
        <taxon>Hemiptera</taxon>
        <taxon>Heteroptera</taxon>
        <taxon>Panheteroptera</taxon>
        <taxon>Cimicomorpha</taxon>
        <taxon>Miridae</taxon>
        <taxon>Mirini</taxon>
        <taxon>Lygus</taxon>
    </lineage>
</organism>